<name>A0ACB7WLA6_DIOAL</name>
<sequence>MSNPVQRPKRKSPQNPSMALPRRSTVRVSNIPPTAVAGELFDYFDAVVGSVYACEIATARKNWKPRGFGRVQFDSFLAADRAQLLSAEDRLPLFQRARLSVLPSLDDIVVRAVDEGNRIDDAEVFVGNLIAERTMEVLESWDMVRVEVIPERKKVLVFLEDGSRLYKLEIMFGDLLRCCGCFLGGKDKGSEQDSILLQLNYAPRIFERISGSGLTLKCNGDRYRVCKEDFPFVWARTTDFSSTSSFGRSCYLCVRIKDGLSSAEILKSLPYVEELGYLSLTRRHEQSWSSSLLVPIIGIPQNKTVDYEIIFQLNSLLHMQKISVGQLNGDLFDALSGLPLDLAAKILKKMHKLNSTCFEPVQFIQNQVASIHKGQKTSQFDKSIFNENLMSCHRALITPSKIYFLGPEVETSNYVVKYFSAHASNFLRVSFVEEDWSKLPADALLTNIERGVFSKPYRTNIYERILSILKNGISLGAKKFEFLAFSASQLRSNSVWMFASSEDVTAKSIREWMGHFDEIPTVSKCAARMGQLFSSSMQSFNVPSQDVQSIQDIEVVTDGVKYCFSDGIGKISLAFARQVARKCGMSDTPSAFQIRYGGYKGVVTVDRTSFRKLSLRQSMKKFDSSNTMLNITNCSDYLPCYLNREIICLLSTLGIEDEIFELMQQAEIHLLDQMLVESEAALTVLDRLNGFETKTSKTMLMHGYAPNSEPYISMMLRACRDYQLSDIRSRCRIFVPKGRLLIGCLDETGTLNYGEVYLRITMKGNERQQATDHTFFDKADQTTAVLIGKVVVTKNPCLHPGDVRVLQAIYEPGLDEMGLVDCLVFPQKGPRPHPNECSGGDLDGDLYFVCWDENLIPQKTDEPMDYTGRKPRFLDHAVTEEEIQKFFVDYMVNDTLGTISTTHLVYADKEPRKARSPKCIQLANLHSMAVDYAKTGAPAEMPRILKPKEFPDFMDRWDRPMYMSRGILGKLYRATLRKTDIERSEDTCFGVPVQSMYDGDLEVDGFEAFTEVAEEFRDLYSEKLSSLMTYYGAEYEDEILTGYLRNRSAYLQRDKRRYGEMRDRILLNVRNLQTEVKGWFDSSGSGSDTTKMASACYHVTYHPSYYSASNFLSFPWIFSDVLLSVKSSKKLCR</sequence>
<keyword evidence="1" id="KW-0548">Nucleotidyltransferase</keyword>
<dbReference type="EC" id="2.7.7.48" evidence="1"/>
<protein>
    <submittedName>
        <fullName evidence="1">RNA-dependent RNA polymerase protein</fullName>
        <ecNumber evidence="1">2.7.7.48</ecNumber>
    </submittedName>
</protein>
<dbReference type="Proteomes" id="UP000827976">
    <property type="component" value="Chromosome 3"/>
</dbReference>
<keyword evidence="2" id="KW-1185">Reference proteome</keyword>
<reference evidence="2" key="1">
    <citation type="journal article" date="2022" name="Nat. Commun.">
        <title>Chromosome evolution and the genetic basis of agronomically important traits in greater yam.</title>
        <authorList>
            <person name="Bredeson J.V."/>
            <person name="Lyons J.B."/>
            <person name="Oniyinde I.O."/>
            <person name="Okereke N.R."/>
            <person name="Kolade O."/>
            <person name="Nnabue I."/>
            <person name="Nwadili C.O."/>
            <person name="Hribova E."/>
            <person name="Parker M."/>
            <person name="Nwogha J."/>
            <person name="Shu S."/>
            <person name="Carlson J."/>
            <person name="Kariba R."/>
            <person name="Muthemba S."/>
            <person name="Knop K."/>
            <person name="Barton G.J."/>
            <person name="Sherwood A.V."/>
            <person name="Lopez-Montes A."/>
            <person name="Asiedu R."/>
            <person name="Jamnadass R."/>
            <person name="Muchugi A."/>
            <person name="Goodstein D."/>
            <person name="Egesi C.N."/>
            <person name="Featherston J."/>
            <person name="Asfaw A."/>
            <person name="Simpson G.G."/>
            <person name="Dolezel J."/>
            <person name="Hendre P.S."/>
            <person name="Van Deynze A."/>
            <person name="Kumar P.L."/>
            <person name="Obidiegwu J.E."/>
            <person name="Bhattacharjee R."/>
            <person name="Rokhsar D.S."/>
        </authorList>
    </citation>
    <scope>NUCLEOTIDE SEQUENCE [LARGE SCALE GENOMIC DNA]</scope>
    <source>
        <strain evidence="2">cv. TDa95/00328</strain>
    </source>
</reference>
<dbReference type="EMBL" id="CM037013">
    <property type="protein sequence ID" value="KAH7688786.1"/>
    <property type="molecule type" value="Genomic_DNA"/>
</dbReference>
<evidence type="ECO:0000313" key="2">
    <source>
        <dbReference type="Proteomes" id="UP000827976"/>
    </source>
</evidence>
<proteinExistence type="predicted"/>
<keyword evidence="1" id="KW-0808">Transferase</keyword>
<accession>A0ACB7WLA6</accession>
<organism evidence="1 2">
    <name type="scientific">Dioscorea alata</name>
    <name type="common">Purple yam</name>
    <dbReference type="NCBI Taxonomy" id="55571"/>
    <lineage>
        <taxon>Eukaryota</taxon>
        <taxon>Viridiplantae</taxon>
        <taxon>Streptophyta</taxon>
        <taxon>Embryophyta</taxon>
        <taxon>Tracheophyta</taxon>
        <taxon>Spermatophyta</taxon>
        <taxon>Magnoliopsida</taxon>
        <taxon>Liliopsida</taxon>
        <taxon>Dioscoreales</taxon>
        <taxon>Dioscoreaceae</taxon>
        <taxon>Dioscorea</taxon>
    </lineage>
</organism>
<evidence type="ECO:0000313" key="1">
    <source>
        <dbReference type="EMBL" id="KAH7688786.1"/>
    </source>
</evidence>
<keyword evidence="1" id="KW-0696">RNA-directed RNA polymerase</keyword>
<comment type="caution">
    <text evidence="1">The sequence shown here is derived from an EMBL/GenBank/DDBJ whole genome shotgun (WGS) entry which is preliminary data.</text>
</comment>
<gene>
    <name evidence="1" type="ORF">IHE45_03G053500</name>
</gene>